<organism evidence="1 2">
    <name type="scientific">Pleurodeles waltl</name>
    <name type="common">Iberian ribbed newt</name>
    <dbReference type="NCBI Taxonomy" id="8319"/>
    <lineage>
        <taxon>Eukaryota</taxon>
        <taxon>Metazoa</taxon>
        <taxon>Chordata</taxon>
        <taxon>Craniata</taxon>
        <taxon>Vertebrata</taxon>
        <taxon>Euteleostomi</taxon>
        <taxon>Amphibia</taxon>
        <taxon>Batrachia</taxon>
        <taxon>Caudata</taxon>
        <taxon>Salamandroidea</taxon>
        <taxon>Salamandridae</taxon>
        <taxon>Pleurodelinae</taxon>
        <taxon>Pleurodeles</taxon>
    </lineage>
</organism>
<comment type="caution">
    <text evidence="1">The sequence shown here is derived from an EMBL/GenBank/DDBJ whole genome shotgun (WGS) entry which is preliminary data.</text>
</comment>
<dbReference type="EMBL" id="JANPWB010000010">
    <property type="protein sequence ID" value="KAJ1143773.1"/>
    <property type="molecule type" value="Genomic_DNA"/>
</dbReference>
<reference evidence="1" key="1">
    <citation type="journal article" date="2022" name="bioRxiv">
        <title>Sequencing and chromosome-scale assembly of the giantPleurodeles waltlgenome.</title>
        <authorList>
            <person name="Brown T."/>
            <person name="Elewa A."/>
            <person name="Iarovenko S."/>
            <person name="Subramanian E."/>
            <person name="Araus A.J."/>
            <person name="Petzold A."/>
            <person name="Susuki M."/>
            <person name="Suzuki K.-i.T."/>
            <person name="Hayashi T."/>
            <person name="Toyoda A."/>
            <person name="Oliveira C."/>
            <person name="Osipova E."/>
            <person name="Leigh N.D."/>
            <person name="Simon A."/>
            <person name="Yun M.H."/>
        </authorList>
    </citation>
    <scope>NUCLEOTIDE SEQUENCE</scope>
    <source>
        <strain evidence="1">20211129_DDA</strain>
        <tissue evidence="1">Liver</tissue>
    </source>
</reference>
<dbReference type="Proteomes" id="UP001066276">
    <property type="component" value="Chromosome 6"/>
</dbReference>
<sequence length="72" mass="7544">MSFAKGCKGLTKQAQNLTDEAVAQGEQVAKDCMEQGKAAGQEAIDKGCKAAKESGEHVAGQVKDQFAGMKKK</sequence>
<evidence type="ECO:0000313" key="2">
    <source>
        <dbReference type="Proteomes" id="UP001066276"/>
    </source>
</evidence>
<keyword evidence="2" id="KW-1185">Reference proteome</keyword>
<accession>A0AAV7QZ93</accession>
<proteinExistence type="predicted"/>
<dbReference type="AlphaFoldDB" id="A0AAV7QZ93"/>
<gene>
    <name evidence="1" type="ORF">NDU88_010077</name>
</gene>
<protein>
    <submittedName>
        <fullName evidence="1">Uncharacterized protein</fullName>
    </submittedName>
</protein>
<evidence type="ECO:0000313" key="1">
    <source>
        <dbReference type="EMBL" id="KAJ1143773.1"/>
    </source>
</evidence>
<name>A0AAV7QZ93_PLEWA</name>